<organism evidence="1 2">
    <name type="scientific">Candolleomyces eurysporus</name>
    <dbReference type="NCBI Taxonomy" id="2828524"/>
    <lineage>
        <taxon>Eukaryota</taxon>
        <taxon>Fungi</taxon>
        <taxon>Dikarya</taxon>
        <taxon>Basidiomycota</taxon>
        <taxon>Agaricomycotina</taxon>
        <taxon>Agaricomycetes</taxon>
        <taxon>Agaricomycetidae</taxon>
        <taxon>Agaricales</taxon>
        <taxon>Agaricineae</taxon>
        <taxon>Psathyrellaceae</taxon>
        <taxon>Candolleomyces</taxon>
    </lineage>
</organism>
<name>A0A9W8J7P4_9AGAR</name>
<accession>A0A9W8J7P4</accession>
<reference evidence="1" key="1">
    <citation type="submission" date="2022-06" db="EMBL/GenBank/DDBJ databases">
        <title>Genome Sequence of Candolleomyces eurysporus.</title>
        <authorList>
            <person name="Buettner E."/>
        </authorList>
    </citation>
    <scope>NUCLEOTIDE SEQUENCE</scope>
    <source>
        <strain evidence="1">VTCC 930004</strain>
    </source>
</reference>
<gene>
    <name evidence="1" type="ORF">H1R20_g9249</name>
</gene>
<evidence type="ECO:0000313" key="1">
    <source>
        <dbReference type="EMBL" id="KAJ2927839.1"/>
    </source>
</evidence>
<sequence length="155" mass="17586">MSKIAATYHEIFQSKDLPNPKENKQAITKVLTNINQKTDAQDKQNLSKPLEYDEIYKASISMPNGKASRLDGIPTKLWKNLATEHQKAIAAGTKAEELPPNLVCLLQLAYNNIKHHSINPESNFTKGWMCPIYKKKDKTKGRCIDNHTKLIKLMI</sequence>
<keyword evidence="2" id="KW-1185">Reference proteome</keyword>
<feature type="non-terminal residue" evidence="1">
    <location>
        <position position="155"/>
    </location>
</feature>
<evidence type="ECO:0000313" key="2">
    <source>
        <dbReference type="Proteomes" id="UP001140091"/>
    </source>
</evidence>
<proteinExistence type="predicted"/>
<protein>
    <submittedName>
        <fullName evidence="1">Uncharacterized protein</fullName>
    </submittedName>
</protein>
<dbReference type="EMBL" id="JANBPK010000955">
    <property type="protein sequence ID" value="KAJ2927839.1"/>
    <property type="molecule type" value="Genomic_DNA"/>
</dbReference>
<dbReference type="OrthoDB" id="2205812at2759"/>
<comment type="caution">
    <text evidence="1">The sequence shown here is derived from an EMBL/GenBank/DDBJ whole genome shotgun (WGS) entry which is preliminary data.</text>
</comment>
<dbReference type="AlphaFoldDB" id="A0A9W8J7P4"/>
<dbReference type="Proteomes" id="UP001140091">
    <property type="component" value="Unassembled WGS sequence"/>
</dbReference>